<evidence type="ECO:0000313" key="2">
    <source>
        <dbReference type="Proteomes" id="UP000736335"/>
    </source>
</evidence>
<reference evidence="1" key="2">
    <citation type="submission" date="2020-11" db="EMBL/GenBank/DDBJ databases">
        <authorList>
            <consortium name="DOE Joint Genome Institute"/>
            <person name="Kuo A."/>
            <person name="Miyauchi S."/>
            <person name="Kiss E."/>
            <person name="Drula E."/>
            <person name="Kohler A."/>
            <person name="Sanchez-Garcia M."/>
            <person name="Andreopoulos B."/>
            <person name="Barry K.W."/>
            <person name="Bonito G."/>
            <person name="Buee M."/>
            <person name="Carver A."/>
            <person name="Chen C."/>
            <person name="Cichocki N."/>
            <person name="Clum A."/>
            <person name="Culley D."/>
            <person name="Crous P.W."/>
            <person name="Fauchery L."/>
            <person name="Girlanda M."/>
            <person name="Hayes R."/>
            <person name="Keri Z."/>
            <person name="Labutti K."/>
            <person name="Lipzen A."/>
            <person name="Lombard V."/>
            <person name="Magnuson J."/>
            <person name="Maillard F."/>
            <person name="Morin E."/>
            <person name="Murat C."/>
            <person name="Nolan M."/>
            <person name="Ohm R."/>
            <person name="Pangilinan J."/>
            <person name="Pereira M."/>
            <person name="Perotto S."/>
            <person name="Peter M."/>
            <person name="Riley R."/>
            <person name="Sitrit Y."/>
            <person name="Stielow B."/>
            <person name="Szollosi G."/>
            <person name="Zifcakova L."/>
            <person name="Stursova M."/>
            <person name="Spatafora J.W."/>
            <person name="Tedersoo L."/>
            <person name="Vaario L.-M."/>
            <person name="Yamada A."/>
            <person name="Yan M."/>
            <person name="Wang P."/>
            <person name="Xu J."/>
            <person name="Bruns T."/>
            <person name="Baldrian P."/>
            <person name="Vilgalys R."/>
            <person name="Henrissat B."/>
            <person name="Grigoriev I.V."/>
            <person name="Hibbett D."/>
            <person name="Nagy L.G."/>
            <person name="Martin F.M."/>
        </authorList>
    </citation>
    <scope>NUCLEOTIDE SEQUENCE</scope>
    <source>
        <strain evidence="1">UH-Tt-Lm1</strain>
    </source>
</reference>
<organism evidence="1 2">
    <name type="scientific">Thelephora terrestris</name>
    <dbReference type="NCBI Taxonomy" id="56493"/>
    <lineage>
        <taxon>Eukaryota</taxon>
        <taxon>Fungi</taxon>
        <taxon>Dikarya</taxon>
        <taxon>Basidiomycota</taxon>
        <taxon>Agaricomycotina</taxon>
        <taxon>Agaricomycetes</taxon>
        <taxon>Thelephorales</taxon>
        <taxon>Thelephoraceae</taxon>
        <taxon>Thelephora</taxon>
    </lineage>
</organism>
<keyword evidence="2" id="KW-1185">Reference proteome</keyword>
<accession>A0A9P6H5M4</accession>
<reference evidence="1" key="1">
    <citation type="journal article" date="2020" name="Nat. Commun.">
        <title>Large-scale genome sequencing of mycorrhizal fungi provides insights into the early evolution of symbiotic traits.</title>
        <authorList>
            <person name="Miyauchi S."/>
            <person name="Kiss E."/>
            <person name="Kuo A."/>
            <person name="Drula E."/>
            <person name="Kohler A."/>
            <person name="Sanchez-Garcia M."/>
            <person name="Morin E."/>
            <person name="Andreopoulos B."/>
            <person name="Barry K.W."/>
            <person name="Bonito G."/>
            <person name="Buee M."/>
            <person name="Carver A."/>
            <person name="Chen C."/>
            <person name="Cichocki N."/>
            <person name="Clum A."/>
            <person name="Culley D."/>
            <person name="Crous P.W."/>
            <person name="Fauchery L."/>
            <person name="Girlanda M."/>
            <person name="Hayes R.D."/>
            <person name="Keri Z."/>
            <person name="LaButti K."/>
            <person name="Lipzen A."/>
            <person name="Lombard V."/>
            <person name="Magnuson J."/>
            <person name="Maillard F."/>
            <person name="Murat C."/>
            <person name="Nolan M."/>
            <person name="Ohm R.A."/>
            <person name="Pangilinan J."/>
            <person name="Pereira M.F."/>
            <person name="Perotto S."/>
            <person name="Peter M."/>
            <person name="Pfister S."/>
            <person name="Riley R."/>
            <person name="Sitrit Y."/>
            <person name="Stielow J.B."/>
            <person name="Szollosi G."/>
            <person name="Zifcakova L."/>
            <person name="Stursova M."/>
            <person name="Spatafora J.W."/>
            <person name="Tedersoo L."/>
            <person name="Vaario L.M."/>
            <person name="Yamada A."/>
            <person name="Yan M."/>
            <person name="Wang P."/>
            <person name="Xu J."/>
            <person name="Bruns T."/>
            <person name="Baldrian P."/>
            <person name="Vilgalys R."/>
            <person name="Dunand C."/>
            <person name="Henrissat B."/>
            <person name="Grigoriev I.V."/>
            <person name="Hibbett D."/>
            <person name="Nagy L.G."/>
            <person name="Martin F.M."/>
        </authorList>
    </citation>
    <scope>NUCLEOTIDE SEQUENCE</scope>
    <source>
        <strain evidence="1">UH-Tt-Lm1</strain>
    </source>
</reference>
<comment type="caution">
    <text evidence="1">The sequence shown here is derived from an EMBL/GenBank/DDBJ whole genome shotgun (WGS) entry which is preliminary data.</text>
</comment>
<dbReference type="Proteomes" id="UP000736335">
    <property type="component" value="Unassembled WGS sequence"/>
</dbReference>
<protein>
    <submittedName>
        <fullName evidence="1">Uncharacterized protein</fullName>
    </submittedName>
</protein>
<sequence length="86" mass="10064">LPATSRPKELLTWLTTKKCSLNRVPVIKDAQAYGLQWVKWWAAVQPWERDVQQWPPSRNTVSKVNWDRFPANGKDRLFVAVMALSW</sequence>
<feature type="non-terminal residue" evidence="1">
    <location>
        <position position="1"/>
    </location>
</feature>
<name>A0A9P6H5M4_9AGAM</name>
<gene>
    <name evidence="1" type="ORF">BJ322DRAFT_1015108</name>
</gene>
<dbReference type="EMBL" id="WIUZ02000025">
    <property type="protein sequence ID" value="KAF9778056.1"/>
    <property type="molecule type" value="Genomic_DNA"/>
</dbReference>
<evidence type="ECO:0000313" key="1">
    <source>
        <dbReference type="EMBL" id="KAF9778056.1"/>
    </source>
</evidence>
<dbReference type="AlphaFoldDB" id="A0A9P6H5M4"/>
<proteinExistence type="predicted"/>
<dbReference type="OrthoDB" id="2803783at2759"/>